<dbReference type="Pfam" id="PF01569">
    <property type="entry name" value="PAP2"/>
    <property type="match status" value="1"/>
</dbReference>
<dbReference type="Proteomes" id="UP000187209">
    <property type="component" value="Unassembled WGS sequence"/>
</dbReference>
<feature type="transmembrane region" description="Helical" evidence="1">
    <location>
        <begin position="334"/>
        <end position="351"/>
    </location>
</feature>
<feature type="domain" description="Phosphatidic acid phosphatase type 2/haloperoxidase" evidence="2">
    <location>
        <begin position="117"/>
        <end position="224"/>
    </location>
</feature>
<protein>
    <recommendedName>
        <fullName evidence="2">Phosphatidic acid phosphatase type 2/haloperoxidase domain-containing protein</fullName>
    </recommendedName>
</protein>
<reference evidence="3 4" key="1">
    <citation type="submission" date="2016-11" db="EMBL/GenBank/DDBJ databases">
        <title>The macronuclear genome of Stentor coeruleus: a giant cell with tiny introns.</title>
        <authorList>
            <person name="Slabodnick M."/>
            <person name="Ruby J.G."/>
            <person name="Reiff S.B."/>
            <person name="Swart E.C."/>
            <person name="Gosai S."/>
            <person name="Prabakaran S."/>
            <person name="Witkowska E."/>
            <person name="Larue G.E."/>
            <person name="Fisher S."/>
            <person name="Freeman R.M."/>
            <person name="Gunawardena J."/>
            <person name="Chu W."/>
            <person name="Stover N.A."/>
            <person name="Gregory B.D."/>
            <person name="Nowacki M."/>
            <person name="Derisi J."/>
            <person name="Roy S.W."/>
            <person name="Marshall W.F."/>
            <person name="Sood P."/>
        </authorList>
    </citation>
    <scope>NUCLEOTIDE SEQUENCE [LARGE SCALE GENOMIC DNA]</scope>
    <source>
        <strain evidence="3">WM001</strain>
    </source>
</reference>
<feature type="transmembrane region" description="Helical" evidence="1">
    <location>
        <begin position="180"/>
        <end position="198"/>
    </location>
</feature>
<feature type="transmembrane region" description="Helical" evidence="1">
    <location>
        <begin position="248"/>
        <end position="268"/>
    </location>
</feature>
<name>A0A1R2BDF5_9CILI</name>
<dbReference type="Gene3D" id="1.20.144.10">
    <property type="entry name" value="Phosphatidic acid phosphatase type 2/haloperoxidase"/>
    <property type="match status" value="1"/>
</dbReference>
<accession>A0A1R2BDF5</accession>
<dbReference type="EMBL" id="MPUH01000728">
    <property type="protein sequence ID" value="OMJ74794.1"/>
    <property type="molecule type" value="Genomic_DNA"/>
</dbReference>
<gene>
    <name evidence="3" type="ORF">SteCoe_26210</name>
</gene>
<feature type="transmembrane region" description="Helical" evidence="1">
    <location>
        <begin position="77"/>
        <end position="99"/>
    </location>
</feature>
<comment type="caution">
    <text evidence="3">The sequence shown here is derived from an EMBL/GenBank/DDBJ whole genome shotgun (WGS) entry which is preliminary data.</text>
</comment>
<evidence type="ECO:0000313" key="4">
    <source>
        <dbReference type="Proteomes" id="UP000187209"/>
    </source>
</evidence>
<feature type="transmembrane region" description="Helical" evidence="1">
    <location>
        <begin position="363"/>
        <end position="386"/>
    </location>
</feature>
<evidence type="ECO:0000256" key="1">
    <source>
        <dbReference type="SAM" id="Phobius"/>
    </source>
</evidence>
<evidence type="ECO:0000259" key="2">
    <source>
        <dbReference type="Pfam" id="PF01569"/>
    </source>
</evidence>
<dbReference type="SUPFAM" id="SSF48317">
    <property type="entry name" value="Acid phosphatase/Vanadium-dependent haloperoxidase"/>
    <property type="match status" value="1"/>
</dbReference>
<keyword evidence="4" id="KW-1185">Reference proteome</keyword>
<organism evidence="3 4">
    <name type="scientific">Stentor coeruleus</name>
    <dbReference type="NCBI Taxonomy" id="5963"/>
    <lineage>
        <taxon>Eukaryota</taxon>
        <taxon>Sar</taxon>
        <taxon>Alveolata</taxon>
        <taxon>Ciliophora</taxon>
        <taxon>Postciliodesmatophora</taxon>
        <taxon>Heterotrichea</taxon>
        <taxon>Heterotrichida</taxon>
        <taxon>Stentoridae</taxon>
        <taxon>Stentor</taxon>
    </lineage>
</organism>
<keyword evidence="1" id="KW-0472">Membrane</keyword>
<keyword evidence="1" id="KW-1133">Transmembrane helix</keyword>
<dbReference type="AlphaFoldDB" id="A0A1R2BDF5"/>
<dbReference type="PANTHER" id="PTHR14969">
    <property type="entry name" value="SPHINGOSINE-1-PHOSPHATE PHOSPHOHYDROLASE"/>
    <property type="match status" value="1"/>
</dbReference>
<evidence type="ECO:0000313" key="3">
    <source>
        <dbReference type="EMBL" id="OMJ74794.1"/>
    </source>
</evidence>
<dbReference type="PANTHER" id="PTHR14969:SF13">
    <property type="entry name" value="AT30094P"/>
    <property type="match status" value="1"/>
</dbReference>
<dbReference type="InterPro" id="IPR036938">
    <property type="entry name" value="PAP2/HPO_sf"/>
</dbReference>
<dbReference type="OrthoDB" id="313456at2759"/>
<feature type="transmembrane region" description="Helical" evidence="1">
    <location>
        <begin position="204"/>
        <end position="228"/>
    </location>
</feature>
<proteinExistence type="predicted"/>
<keyword evidence="1" id="KW-0812">Transmembrane</keyword>
<dbReference type="InterPro" id="IPR000326">
    <property type="entry name" value="PAP2/HPO"/>
</dbReference>
<sequence>MKRSVRYTMRSLPTTSIATNSGSIIYSLYIPIIVRGVALILALLIIPCEFIFRYRLSDSEDSILHYIQESRSDSLDSFFKFVVFTGSQSIIVIILPILFNILDPVVTFKICIVSCHLLYLQSFLALIQTDPRPYWVHTNIRGINCENGYGSPSEETLFSLVFYLYIIIEIFEKKRSNIRYFLYFIASIWISLIGYSEIYLGENFLHQIIFTMSIGYIYLTIALSLDVYISQIALVSSYYDNKNRKSKVYWFISCTAMLLVLIAIMINVETNMNISIIWIKNAYKECKFSHDISCAYSFDQSSWIFYNLGAVIGAQFTSEKLPLGWWRTSWLKKIARSGISAGISYGIYYGFNSIPTYDNTTQFVFNYVINTFLCAIISFGALPLIFEKIKLNSTVRQFSETFASGISLNEFE</sequence>